<name>A0A177HLY2_9ACTN</name>
<dbReference type="InterPro" id="IPR017853">
    <property type="entry name" value="GH"/>
</dbReference>
<evidence type="ECO:0000256" key="2">
    <source>
        <dbReference type="ARBA" id="ARBA00022729"/>
    </source>
</evidence>
<dbReference type="Pfam" id="PF16499">
    <property type="entry name" value="Melibiase_2"/>
    <property type="match status" value="1"/>
</dbReference>
<protein>
    <recommendedName>
        <fullName evidence="5">Alpha-galactosidase</fullName>
        <ecNumber evidence="5">3.2.1.22</ecNumber>
    </recommendedName>
    <alternativeName>
        <fullName evidence="5">Melibiase</fullName>
    </alternativeName>
</protein>
<reference evidence="7 8" key="1">
    <citation type="submission" date="2015-12" db="EMBL/GenBank/DDBJ databases">
        <title>Genome sequence of Streptomyces sp. G25.</title>
        <authorList>
            <person name="Poehlein A."/>
            <person name="Roettig A."/>
            <person name="Hiessl S."/>
            <person name="Hauschild P."/>
            <person name="Schauer J."/>
            <person name="Madkour M.H."/>
            <person name="Al-Ansari A.M."/>
            <person name="Almakishah N.H."/>
            <person name="Steinbuechel A."/>
            <person name="Daniel R."/>
        </authorList>
    </citation>
    <scope>NUCLEOTIDE SEQUENCE [LARGE SCALE GENOMIC DNA]</scope>
    <source>
        <strain evidence="8">G25(2015)</strain>
    </source>
</reference>
<proteinExistence type="inferred from homology"/>
<dbReference type="EC" id="3.2.1.22" evidence="5"/>
<dbReference type="SUPFAM" id="SSF51011">
    <property type="entry name" value="Glycosyl hydrolase domain"/>
    <property type="match status" value="1"/>
</dbReference>
<dbReference type="PANTHER" id="PTHR11452:SF42">
    <property type="entry name" value="ALPHA-GALACTOSIDASE"/>
    <property type="match status" value="1"/>
</dbReference>
<dbReference type="RefSeq" id="WP_232789756.1">
    <property type="nucleotide sequence ID" value="NZ_LOHS01000100.1"/>
</dbReference>
<dbReference type="GO" id="GO:0004557">
    <property type="term" value="F:alpha-galactosidase activity"/>
    <property type="evidence" value="ECO:0007669"/>
    <property type="project" value="UniProtKB-EC"/>
</dbReference>
<dbReference type="Gene3D" id="3.20.20.70">
    <property type="entry name" value="Aldolase class I"/>
    <property type="match status" value="1"/>
</dbReference>
<dbReference type="InterPro" id="IPR013780">
    <property type="entry name" value="Glyco_hydro_b"/>
</dbReference>
<dbReference type="InterPro" id="IPR013785">
    <property type="entry name" value="Aldolase_TIM"/>
</dbReference>
<evidence type="ECO:0000256" key="3">
    <source>
        <dbReference type="ARBA" id="ARBA00022801"/>
    </source>
</evidence>
<evidence type="ECO:0000313" key="7">
    <source>
        <dbReference type="EMBL" id="OAH11893.1"/>
    </source>
</evidence>
<accession>A0A177HLY2</accession>
<feature type="domain" description="Alpha galactosidase C-terminal" evidence="6">
    <location>
        <begin position="361"/>
        <end position="434"/>
    </location>
</feature>
<dbReference type="PATRIC" id="fig|1716141.3.peg.5016"/>
<gene>
    <name evidence="7" type="primary">agaA_1</name>
    <name evidence="7" type="ORF">STSP_47730</name>
</gene>
<comment type="caution">
    <text evidence="7">The sequence shown here is derived from an EMBL/GenBank/DDBJ whole genome shotgun (WGS) entry which is preliminary data.</text>
</comment>
<keyword evidence="3 5" id="KW-0378">Hydrolase</keyword>
<evidence type="ECO:0000256" key="5">
    <source>
        <dbReference type="RuleBase" id="RU361168"/>
    </source>
</evidence>
<dbReference type="PRINTS" id="PR00740">
    <property type="entry name" value="GLHYDRLASE27"/>
</dbReference>
<dbReference type="PANTHER" id="PTHR11452">
    <property type="entry name" value="ALPHA-GALACTOSIDASE/ALPHA-N-ACETYLGALACTOSAMINIDASE"/>
    <property type="match status" value="1"/>
</dbReference>
<sequence>MTRPARPIPERHLRPPMGWNSWDCYGTTVTEEEVLANAVFMHDHMLAHGWDTVVVDIQWYEPTARAHGYNPDAPLILDDHGRQLPAPNRFLSATDGAGFGPLAERVHQLGLRFGLHIMRGIPRRAVADRLPVAGTDFTADEVADTNSVCPWNSDNYGLNHDHPGAQAYYDAQVAQFAEWGVDFIKADDMLFPYHEREISAYARAIARSGRNIELSLSPGTDVSLAHLDHLRDNATMWRVCDDLWDRWEDVEAQFGRMARWAPWQAAVSTSGSAAGGWADADMLPLGRIGIRAERGDDRLCALTRPEQISLMTLWLIARSPLMMGGDLPSSPRETIELLTNDEALEVLWHSRDNREVLRERDLVLWTAGDTDGRTRYAAVFSLADAPERVTVPLGSIGARPGDRIRELWTHSDTKHDGRHLHVDLPAHGAALYRITEADSTDSTDSTD</sequence>
<evidence type="ECO:0000259" key="6">
    <source>
        <dbReference type="Pfam" id="PF17801"/>
    </source>
</evidence>
<comment type="catalytic activity">
    <reaction evidence="5">
        <text>Hydrolysis of terminal, non-reducing alpha-D-galactose residues in alpha-D-galactosides, including galactose oligosaccharides, galactomannans and galactolipids.</text>
        <dbReference type="EC" id="3.2.1.22"/>
    </reaction>
</comment>
<dbReference type="EMBL" id="LOHS01000100">
    <property type="protein sequence ID" value="OAH11893.1"/>
    <property type="molecule type" value="Genomic_DNA"/>
</dbReference>
<dbReference type="CDD" id="cd14792">
    <property type="entry name" value="GH27"/>
    <property type="match status" value="1"/>
</dbReference>
<dbReference type="InterPro" id="IPR002241">
    <property type="entry name" value="Glyco_hydro_27"/>
</dbReference>
<organism evidence="7 8">
    <name type="scientific">Streptomyces jeddahensis</name>
    <dbReference type="NCBI Taxonomy" id="1716141"/>
    <lineage>
        <taxon>Bacteria</taxon>
        <taxon>Bacillati</taxon>
        <taxon>Actinomycetota</taxon>
        <taxon>Actinomycetes</taxon>
        <taxon>Kitasatosporales</taxon>
        <taxon>Streptomycetaceae</taxon>
        <taxon>Streptomyces</taxon>
    </lineage>
</organism>
<dbReference type="Gene3D" id="2.60.40.1180">
    <property type="entry name" value="Golgi alpha-mannosidase II"/>
    <property type="match status" value="1"/>
</dbReference>
<dbReference type="InterPro" id="IPR041233">
    <property type="entry name" value="Melibiase_C"/>
</dbReference>
<evidence type="ECO:0000256" key="1">
    <source>
        <dbReference type="ARBA" id="ARBA00009743"/>
    </source>
</evidence>
<keyword evidence="5" id="KW-1015">Disulfide bond</keyword>
<dbReference type="GO" id="GO:0005975">
    <property type="term" value="P:carbohydrate metabolic process"/>
    <property type="evidence" value="ECO:0007669"/>
    <property type="project" value="InterPro"/>
</dbReference>
<comment type="similarity">
    <text evidence="1 5">Belongs to the glycosyl hydrolase 27 family.</text>
</comment>
<keyword evidence="8" id="KW-1185">Reference proteome</keyword>
<dbReference type="Pfam" id="PF17801">
    <property type="entry name" value="Melibiase_C"/>
    <property type="match status" value="1"/>
</dbReference>
<keyword evidence="2" id="KW-0732">Signal</keyword>
<keyword evidence="4 5" id="KW-0326">Glycosidase</keyword>
<evidence type="ECO:0000313" key="8">
    <source>
        <dbReference type="Proteomes" id="UP000077381"/>
    </source>
</evidence>
<dbReference type="AlphaFoldDB" id="A0A177HLY2"/>
<dbReference type="Proteomes" id="UP000077381">
    <property type="component" value="Unassembled WGS sequence"/>
</dbReference>
<dbReference type="SUPFAM" id="SSF51445">
    <property type="entry name" value="(Trans)glycosidases"/>
    <property type="match status" value="1"/>
</dbReference>
<evidence type="ECO:0000256" key="4">
    <source>
        <dbReference type="ARBA" id="ARBA00023295"/>
    </source>
</evidence>
<dbReference type="STRING" id="1716141.STSP_47730"/>